<name>A0A0H3DE75_AMYMU</name>
<reference evidence="1 2" key="1">
    <citation type="journal article" date="2010" name="Cell Res.">
        <title>Complete genome sequence of the rifamycin SV-producing Amycolatopsis mediterranei U32 revealed its genetic characteristics in phylogeny and metabolism.</title>
        <authorList>
            <person name="Zhao W."/>
            <person name="Zhong Y."/>
            <person name="Yuan H."/>
            <person name="Wang J."/>
            <person name="Zheng H."/>
            <person name="Wang Y."/>
            <person name="Cen X."/>
            <person name="Xu F."/>
            <person name="Bai J."/>
            <person name="Han X."/>
            <person name="Lu G."/>
            <person name="Zhu Y."/>
            <person name="Shao Z."/>
            <person name="Yan H."/>
            <person name="Li C."/>
            <person name="Peng N."/>
            <person name="Zhang Z."/>
            <person name="Zhang Y."/>
            <person name="Lin W."/>
            <person name="Fan Y."/>
            <person name="Qin Z."/>
            <person name="Hu Y."/>
            <person name="Zhu B."/>
            <person name="Wang S."/>
            <person name="Ding X."/>
            <person name="Zhao G.P."/>
        </authorList>
    </citation>
    <scope>NUCLEOTIDE SEQUENCE [LARGE SCALE GENOMIC DNA]</scope>
    <source>
        <strain evidence="2">U-32</strain>
    </source>
</reference>
<sequence length="77" mass="8340">MDEYTEDDLGNAAARAAQSYDLDQDEARNLVELVAGALGDGGDAIDDAVWDVQDRDARIDGQDFVEDVATNLGYDFP</sequence>
<evidence type="ECO:0000313" key="1">
    <source>
        <dbReference type="EMBL" id="ADJ49001.1"/>
    </source>
</evidence>
<gene>
    <name evidence="1" type="ordered locus">AMED_7285</name>
</gene>
<protein>
    <submittedName>
        <fullName evidence="1">Uncharacterized protein</fullName>
    </submittedName>
</protein>
<dbReference type="RefSeq" id="WP_013229046.1">
    <property type="nucleotide sequence ID" value="NC_014318.1"/>
</dbReference>
<proteinExistence type="predicted"/>
<organism evidence="1 2">
    <name type="scientific">Amycolatopsis mediterranei (strain U-32)</name>
    <dbReference type="NCBI Taxonomy" id="749927"/>
    <lineage>
        <taxon>Bacteria</taxon>
        <taxon>Bacillati</taxon>
        <taxon>Actinomycetota</taxon>
        <taxon>Actinomycetes</taxon>
        <taxon>Pseudonocardiales</taxon>
        <taxon>Pseudonocardiaceae</taxon>
        <taxon>Amycolatopsis</taxon>
    </lineage>
</organism>
<dbReference type="KEGG" id="amd:AMED_7285"/>
<dbReference type="HOGENOM" id="CLU_2630328_0_0_11"/>
<dbReference type="PATRIC" id="fig|749927.5.peg.7575"/>
<accession>A0A0H3DE75</accession>
<dbReference type="Proteomes" id="UP000000328">
    <property type="component" value="Chromosome"/>
</dbReference>
<dbReference type="AlphaFoldDB" id="A0A0H3DE75"/>
<dbReference type="GeneID" id="92874925"/>
<dbReference type="EMBL" id="CP002000">
    <property type="protein sequence ID" value="ADJ49001.1"/>
    <property type="molecule type" value="Genomic_DNA"/>
</dbReference>
<evidence type="ECO:0000313" key="2">
    <source>
        <dbReference type="Proteomes" id="UP000000328"/>
    </source>
</evidence>